<evidence type="ECO:0000313" key="3">
    <source>
        <dbReference type="EMBL" id="KYP57718.1"/>
    </source>
</evidence>
<dbReference type="EMBL" id="CM003613">
    <property type="protein sequence ID" value="KYP57718.1"/>
    <property type="molecule type" value="Genomic_DNA"/>
</dbReference>
<accession>A0A151SSH9</accession>
<dbReference type="InterPro" id="IPR013103">
    <property type="entry name" value="RVT_2"/>
</dbReference>
<feature type="region of interest" description="Disordered" evidence="1">
    <location>
        <begin position="169"/>
        <end position="188"/>
    </location>
</feature>
<dbReference type="SUPFAM" id="SSF56672">
    <property type="entry name" value="DNA/RNA polymerases"/>
    <property type="match status" value="1"/>
</dbReference>
<dbReference type="Proteomes" id="UP000075243">
    <property type="component" value="Chromosome 11"/>
</dbReference>
<dbReference type="PANTHER" id="PTHR11439:SF467">
    <property type="entry name" value="INTEGRASE CATALYTIC DOMAIN-CONTAINING PROTEIN"/>
    <property type="match status" value="1"/>
</dbReference>
<dbReference type="Gramene" id="C.cajan_03902.t">
    <property type="protein sequence ID" value="C.cajan_03902.t.cds1"/>
    <property type="gene ID" value="C.cajan_03902"/>
</dbReference>
<dbReference type="CDD" id="cd09272">
    <property type="entry name" value="RNase_HI_RT_Ty1"/>
    <property type="match status" value="1"/>
</dbReference>
<reference evidence="3 4" key="1">
    <citation type="journal article" date="2012" name="Nat. Biotechnol.">
        <title>Draft genome sequence of pigeonpea (Cajanus cajan), an orphan legume crop of resource-poor farmers.</title>
        <authorList>
            <person name="Varshney R.K."/>
            <person name="Chen W."/>
            <person name="Li Y."/>
            <person name="Bharti A.K."/>
            <person name="Saxena R.K."/>
            <person name="Schlueter J.A."/>
            <person name="Donoghue M.T."/>
            <person name="Azam S."/>
            <person name="Fan G."/>
            <person name="Whaley A.M."/>
            <person name="Farmer A.D."/>
            <person name="Sheridan J."/>
            <person name="Iwata A."/>
            <person name="Tuteja R."/>
            <person name="Penmetsa R.V."/>
            <person name="Wu W."/>
            <person name="Upadhyaya H.D."/>
            <person name="Yang S.P."/>
            <person name="Shah T."/>
            <person name="Saxena K.B."/>
            <person name="Michael T."/>
            <person name="McCombie W.R."/>
            <person name="Yang B."/>
            <person name="Zhang G."/>
            <person name="Yang H."/>
            <person name="Wang J."/>
            <person name="Spillane C."/>
            <person name="Cook D.R."/>
            <person name="May G.D."/>
            <person name="Xu X."/>
            <person name="Jackson S.A."/>
        </authorList>
    </citation>
    <scope>NUCLEOTIDE SEQUENCE [LARGE SCALE GENOMIC DNA]</scope>
    <source>
        <strain evidence="4">cv. Asha</strain>
    </source>
</reference>
<proteinExistence type="predicted"/>
<name>A0A151SSH9_CAJCA</name>
<dbReference type="InterPro" id="IPR043502">
    <property type="entry name" value="DNA/RNA_pol_sf"/>
</dbReference>
<dbReference type="OMA" id="RCKFERC"/>
<gene>
    <name evidence="3" type="ORF">KK1_003987</name>
</gene>
<protein>
    <submittedName>
        <fullName evidence="3">Retrovirus-related Pol polyprotein from transposon TNT 1-94</fullName>
    </submittedName>
</protein>
<dbReference type="PANTHER" id="PTHR11439">
    <property type="entry name" value="GAG-POL-RELATED RETROTRANSPOSON"/>
    <property type="match status" value="1"/>
</dbReference>
<organism evidence="3 4">
    <name type="scientific">Cajanus cajan</name>
    <name type="common">Pigeon pea</name>
    <name type="synonym">Cajanus indicus</name>
    <dbReference type="NCBI Taxonomy" id="3821"/>
    <lineage>
        <taxon>Eukaryota</taxon>
        <taxon>Viridiplantae</taxon>
        <taxon>Streptophyta</taxon>
        <taxon>Embryophyta</taxon>
        <taxon>Tracheophyta</taxon>
        <taxon>Spermatophyta</taxon>
        <taxon>Magnoliopsida</taxon>
        <taxon>eudicotyledons</taxon>
        <taxon>Gunneridae</taxon>
        <taxon>Pentapetalae</taxon>
        <taxon>rosids</taxon>
        <taxon>fabids</taxon>
        <taxon>Fabales</taxon>
        <taxon>Fabaceae</taxon>
        <taxon>Papilionoideae</taxon>
        <taxon>50 kb inversion clade</taxon>
        <taxon>NPAAA clade</taxon>
        <taxon>indigoferoid/millettioid clade</taxon>
        <taxon>Phaseoleae</taxon>
        <taxon>Cajanus</taxon>
    </lineage>
</organism>
<feature type="domain" description="Reverse transcriptase Ty1/copia-type" evidence="2">
    <location>
        <begin position="8"/>
        <end position="174"/>
    </location>
</feature>
<keyword evidence="4" id="KW-1185">Reference proteome</keyword>
<dbReference type="Pfam" id="PF07727">
    <property type="entry name" value="RVT_2"/>
    <property type="match status" value="1"/>
</dbReference>
<evidence type="ECO:0000256" key="1">
    <source>
        <dbReference type="SAM" id="MobiDB-lite"/>
    </source>
</evidence>
<sequence length="418" mass="47815">MSIVNQFDLHLEQLDVKTAFLHGDLDETIYMEQPEGFAVDQRVCLLQKSLYGLKQSPRQWYKRFDDFLMRMKFRRCSYDSCVYILSEEQDCLYLLLYVDDILVASRNKQIINELKMKLSSEFEMKNLGVARRILGVDIIRNQTKGVLRLTQQVYMKKVVERFRMHKSKSVGTPLGHHTKLSRSQAPVSEDERRRMDVVPYASGVGSIMYGMVCTRPDLAHAVSVVSRFMGNPGQAHWETLKWMLRYVNGTLESGLLYRKRHQGGAAIEGFVDADYAGCVDTRKSLSGYVFTLFGTAVSWKANLQSVVALSTTEAEYIALAEGVKEGLWLKGMLNELGIEQECVQIHCDSQSAIHLANHQMYHERTKHIDVKHHFIREVVETGTVRIVKIASEDNPADMLTKSLPRCKFERCLDLVGFV</sequence>
<dbReference type="AlphaFoldDB" id="A0A151SSH9"/>
<evidence type="ECO:0000259" key="2">
    <source>
        <dbReference type="Pfam" id="PF07727"/>
    </source>
</evidence>
<evidence type="ECO:0000313" key="4">
    <source>
        <dbReference type="Proteomes" id="UP000075243"/>
    </source>
</evidence>